<accession>A0ABN3F253</accession>
<name>A0ABN3F253_9ACTN</name>
<comment type="caution">
    <text evidence="1">The sequence shown here is derived from an EMBL/GenBank/DDBJ whole genome shotgun (WGS) entry which is preliminary data.</text>
</comment>
<dbReference type="RefSeq" id="WP_344641489.1">
    <property type="nucleotide sequence ID" value="NZ_BAAATR010000096.1"/>
</dbReference>
<evidence type="ECO:0000313" key="2">
    <source>
        <dbReference type="Proteomes" id="UP001500305"/>
    </source>
</evidence>
<evidence type="ECO:0000313" key="1">
    <source>
        <dbReference type="EMBL" id="GAA2282158.1"/>
    </source>
</evidence>
<proteinExistence type="predicted"/>
<dbReference type="InterPro" id="IPR046263">
    <property type="entry name" value="DUF6296"/>
</dbReference>
<dbReference type="Proteomes" id="UP001500305">
    <property type="component" value="Unassembled WGS sequence"/>
</dbReference>
<gene>
    <name evidence="1" type="ORF">GCM10010430_80020</name>
</gene>
<dbReference type="Pfam" id="PF19813">
    <property type="entry name" value="DUF6296"/>
    <property type="match status" value="1"/>
</dbReference>
<dbReference type="EMBL" id="BAAATR010000096">
    <property type="protein sequence ID" value="GAA2282158.1"/>
    <property type="molecule type" value="Genomic_DNA"/>
</dbReference>
<sequence>MTAVRRYGITLPGAPGSHGPPTVIVVHLTSDLTADGRPVYADDSGAFRVQITDEGVAQPLADTASASGGCGQEQCLHAEALPPPGGADGAGLLRG</sequence>
<protein>
    <submittedName>
        <fullName evidence="1">Uncharacterized protein</fullName>
    </submittedName>
</protein>
<organism evidence="1 2">
    <name type="scientific">Kitasatospora cystarginea</name>
    <dbReference type="NCBI Taxonomy" id="58350"/>
    <lineage>
        <taxon>Bacteria</taxon>
        <taxon>Bacillati</taxon>
        <taxon>Actinomycetota</taxon>
        <taxon>Actinomycetes</taxon>
        <taxon>Kitasatosporales</taxon>
        <taxon>Streptomycetaceae</taxon>
        <taxon>Kitasatospora</taxon>
    </lineage>
</organism>
<keyword evidence="2" id="KW-1185">Reference proteome</keyword>
<reference evidence="1 2" key="1">
    <citation type="journal article" date="2019" name="Int. J. Syst. Evol. Microbiol.">
        <title>The Global Catalogue of Microorganisms (GCM) 10K type strain sequencing project: providing services to taxonomists for standard genome sequencing and annotation.</title>
        <authorList>
            <consortium name="The Broad Institute Genomics Platform"/>
            <consortium name="The Broad Institute Genome Sequencing Center for Infectious Disease"/>
            <person name="Wu L."/>
            <person name="Ma J."/>
        </authorList>
    </citation>
    <scope>NUCLEOTIDE SEQUENCE [LARGE SCALE GENOMIC DNA]</scope>
    <source>
        <strain evidence="1 2">JCM 7356</strain>
    </source>
</reference>